<evidence type="ECO:0000256" key="1">
    <source>
        <dbReference type="ARBA" id="ARBA00009477"/>
    </source>
</evidence>
<dbReference type="PROSITE" id="PS51257">
    <property type="entry name" value="PROKAR_LIPOPROTEIN"/>
    <property type="match status" value="1"/>
</dbReference>
<evidence type="ECO:0000313" key="9">
    <source>
        <dbReference type="Proteomes" id="UP000584867"/>
    </source>
</evidence>
<dbReference type="Pfam" id="PF25973">
    <property type="entry name" value="BSH_CzcB"/>
    <property type="match status" value="1"/>
</dbReference>
<dbReference type="PANTHER" id="PTHR30469:SF37">
    <property type="entry name" value="RAGD PROTEIN"/>
    <property type="match status" value="1"/>
</dbReference>
<feature type="domain" description="Multidrug resistance protein MdtA-like C-terminal permuted SH3" evidence="6">
    <location>
        <begin position="324"/>
        <end position="382"/>
    </location>
</feature>
<keyword evidence="4" id="KW-0732">Signal</keyword>
<sequence length="407" mass="43021">MALRRRLLALVTLTTGAACLLTSCHQATPVAALDVPSVPVAAVEPATLTNDLVLTAEFVPYQDVDVMAKVAGYVKNIRVDIGDHVRQGDLLATLEVPELQDEMAKANAGVAAAQANVVTARGAIQRAQAEANITHLSFQRIQDVLTKEPGLVPRQEVDVAQSRDLEAAAQLAGAQSALNAALQTKSQAESELSRTSAMLQYASIRAPFAGVITKRYANTGSMIQAGISSQTQAMPVVRLAENSLLRLMLPVPVNAVAEIHDGQPVDVNVVTLGRTIEGKITRYADSLQASTRTMETEVDVPNPDDKLVPGMYAEVHLHLADHPNVLSVPVDAIDGLGSSVQHAYVVRGNELHLVSVTVGLQTPTRVEILSGLSSGDQVVVGRHSGLSDGEKVDAHPASYEANGTSRS</sequence>
<evidence type="ECO:0000256" key="3">
    <source>
        <dbReference type="SAM" id="MobiDB-lite"/>
    </source>
</evidence>
<dbReference type="InterPro" id="IPR006143">
    <property type="entry name" value="RND_pump_MFP"/>
</dbReference>
<name>A0A7W7ZMW4_9BACT</name>
<protein>
    <submittedName>
        <fullName evidence="8">RND family efflux transporter MFP subunit</fullName>
    </submittedName>
</protein>
<evidence type="ECO:0000259" key="7">
    <source>
        <dbReference type="Pfam" id="PF25973"/>
    </source>
</evidence>
<feature type="signal peptide" evidence="4">
    <location>
        <begin position="1"/>
        <end position="27"/>
    </location>
</feature>
<feature type="coiled-coil region" evidence="2">
    <location>
        <begin position="96"/>
        <end position="130"/>
    </location>
</feature>
<organism evidence="8 9">
    <name type="scientific">Granulicella mallensis</name>
    <dbReference type="NCBI Taxonomy" id="940614"/>
    <lineage>
        <taxon>Bacteria</taxon>
        <taxon>Pseudomonadati</taxon>
        <taxon>Acidobacteriota</taxon>
        <taxon>Terriglobia</taxon>
        <taxon>Terriglobales</taxon>
        <taxon>Acidobacteriaceae</taxon>
        <taxon>Granulicella</taxon>
    </lineage>
</organism>
<dbReference type="Pfam" id="PF25954">
    <property type="entry name" value="Beta-barrel_RND_2"/>
    <property type="match status" value="1"/>
</dbReference>
<dbReference type="GO" id="GO:1990281">
    <property type="term" value="C:efflux pump complex"/>
    <property type="evidence" value="ECO:0007669"/>
    <property type="project" value="TreeGrafter"/>
</dbReference>
<feature type="domain" description="CzcB-like barrel-sandwich hybrid" evidence="7">
    <location>
        <begin position="64"/>
        <end position="225"/>
    </location>
</feature>
<evidence type="ECO:0000256" key="2">
    <source>
        <dbReference type="SAM" id="Coils"/>
    </source>
</evidence>
<dbReference type="NCBIfam" id="TIGR01730">
    <property type="entry name" value="RND_mfp"/>
    <property type="match status" value="1"/>
</dbReference>
<feature type="region of interest" description="Disordered" evidence="3">
    <location>
        <begin position="382"/>
        <end position="407"/>
    </location>
</feature>
<dbReference type="PANTHER" id="PTHR30469">
    <property type="entry name" value="MULTIDRUG RESISTANCE PROTEIN MDTA"/>
    <property type="match status" value="1"/>
</dbReference>
<evidence type="ECO:0000259" key="5">
    <source>
        <dbReference type="Pfam" id="PF25954"/>
    </source>
</evidence>
<dbReference type="Gene3D" id="2.40.50.100">
    <property type="match status" value="1"/>
</dbReference>
<dbReference type="InterPro" id="IPR058647">
    <property type="entry name" value="BSH_CzcB-like"/>
</dbReference>
<gene>
    <name evidence="8" type="ORF">HDF15_001165</name>
</gene>
<dbReference type="RefSeq" id="WP_184253551.1">
    <property type="nucleotide sequence ID" value="NZ_JACHIO010000004.1"/>
</dbReference>
<dbReference type="InterPro" id="IPR058792">
    <property type="entry name" value="Beta-barrel_RND_2"/>
</dbReference>
<keyword evidence="2" id="KW-0175">Coiled coil</keyword>
<comment type="similarity">
    <text evidence="1">Belongs to the membrane fusion protein (MFP) (TC 8.A.1) family.</text>
</comment>
<evidence type="ECO:0000259" key="6">
    <source>
        <dbReference type="Pfam" id="PF25967"/>
    </source>
</evidence>
<comment type="caution">
    <text evidence="8">The sequence shown here is derived from an EMBL/GenBank/DDBJ whole genome shotgun (WGS) entry which is preliminary data.</text>
</comment>
<reference evidence="8 9" key="1">
    <citation type="submission" date="2020-08" db="EMBL/GenBank/DDBJ databases">
        <title>Genomic Encyclopedia of Type Strains, Phase IV (KMG-V): Genome sequencing to study the core and pangenomes of soil and plant-associated prokaryotes.</title>
        <authorList>
            <person name="Whitman W."/>
        </authorList>
    </citation>
    <scope>NUCLEOTIDE SEQUENCE [LARGE SCALE GENOMIC DNA]</scope>
    <source>
        <strain evidence="8 9">X5P3</strain>
    </source>
</reference>
<dbReference type="GO" id="GO:0015562">
    <property type="term" value="F:efflux transmembrane transporter activity"/>
    <property type="evidence" value="ECO:0007669"/>
    <property type="project" value="TreeGrafter"/>
</dbReference>
<evidence type="ECO:0000313" key="8">
    <source>
        <dbReference type="EMBL" id="MBB5062828.1"/>
    </source>
</evidence>
<proteinExistence type="inferred from homology"/>
<dbReference type="Gene3D" id="2.40.420.20">
    <property type="match status" value="1"/>
</dbReference>
<feature type="domain" description="CusB-like beta-barrel" evidence="5">
    <location>
        <begin position="251"/>
        <end position="318"/>
    </location>
</feature>
<dbReference type="Proteomes" id="UP000584867">
    <property type="component" value="Unassembled WGS sequence"/>
</dbReference>
<dbReference type="InterPro" id="IPR058627">
    <property type="entry name" value="MdtA-like_C"/>
</dbReference>
<evidence type="ECO:0000256" key="4">
    <source>
        <dbReference type="SAM" id="SignalP"/>
    </source>
</evidence>
<feature type="chain" id="PRO_5031223059" evidence="4">
    <location>
        <begin position="28"/>
        <end position="407"/>
    </location>
</feature>
<accession>A0A7W7ZMW4</accession>
<dbReference type="Pfam" id="PF25967">
    <property type="entry name" value="RND-MFP_C"/>
    <property type="match status" value="1"/>
</dbReference>
<dbReference type="SUPFAM" id="SSF111369">
    <property type="entry name" value="HlyD-like secretion proteins"/>
    <property type="match status" value="1"/>
</dbReference>
<dbReference type="AlphaFoldDB" id="A0A7W7ZMW4"/>
<dbReference type="Gene3D" id="2.40.30.170">
    <property type="match status" value="1"/>
</dbReference>
<dbReference type="EMBL" id="JACHIO010000004">
    <property type="protein sequence ID" value="MBB5062828.1"/>
    <property type="molecule type" value="Genomic_DNA"/>
</dbReference>
<dbReference type="Gene3D" id="1.10.287.470">
    <property type="entry name" value="Helix hairpin bin"/>
    <property type="match status" value="1"/>
</dbReference>